<dbReference type="Proteomes" id="UP000636800">
    <property type="component" value="Unassembled WGS sequence"/>
</dbReference>
<evidence type="ECO:0000313" key="1">
    <source>
        <dbReference type="EMBL" id="KAG0452434.1"/>
    </source>
</evidence>
<name>A0A835PFZ8_VANPL</name>
<dbReference type="OrthoDB" id="8062037at2759"/>
<comment type="caution">
    <text evidence="1">The sequence shown here is derived from an EMBL/GenBank/DDBJ whole genome shotgun (WGS) entry which is preliminary data.</text>
</comment>
<dbReference type="SUPFAM" id="SSF48371">
    <property type="entry name" value="ARM repeat"/>
    <property type="match status" value="1"/>
</dbReference>
<sequence>MLSGEQSLWRIMENFLLDGFNRHLKDCSEPQHLFRALGSGEALLANPNSSDSVRRVVVDAIGHLLGRREGDILFLRYAVKLLGDVAALHGALAHSVISFLLPLLDDKNLSADALSALASVEGFLLDEHLLLSLASSPQISVRSRLVKLLVRSLDGDKRSVVVIQPHVMIRVLLGLAEDVYPLIRANAMDGLASICRKDDLGFNFQMARCFYDCASSVLRHDDELIRISAIRSVHAVYYLRKMKWTHARDNFWMQYSFRQVVMKYIDLHVFSFLTFYIKKYVQLFQKVYA</sequence>
<reference evidence="1 2" key="1">
    <citation type="journal article" date="2020" name="Nat. Food">
        <title>A phased Vanilla planifolia genome enables genetic improvement of flavour and production.</title>
        <authorList>
            <person name="Hasing T."/>
            <person name="Tang H."/>
            <person name="Brym M."/>
            <person name="Khazi F."/>
            <person name="Huang T."/>
            <person name="Chambers A.H."/>
        </authorList>
    </citation>
    <scope>NUCLEOTIDE SEQUENCE [LARGE SCALE GENOMIC DNA]</scope>
    <source>
        <tissue evidence="1">Leaf</tissue>
    </source>
</reference>
<accession>A0A835PFZ8</accession>
<dbReference type="AlphaFoldDB" id="A0A835PFZ8"/>
<dbReference type="InterPro" id="IPR016024">
    <property type="entry name" value="ARM-type_fold"/>
</dbReference>
<proteinExistence type="predicted"/>
<dbReference type="InterPro" id="IPR011989">
    <property type="entry name" value="ARM-like"/>
</dbReference>
<keyword evidence="2" id="KW-1185">Reference proteome</keyword>
<dbReference type="EMBL" id="JADCNL010000014">
    <property type="protein sequence ID" value="KAG0452434.1"/>
    <property type="molecule type" value="Genomic_DNA"/>
</dbReference>
<gene>
    <name evidence="1" type="ORF">HPP92_025098</name>
</gene>
<protein>
    <submittedName>
        <fullName evidence="1">Uncharacterized protein</fullName>
    </submittedName>
</protein>
<organism evidence="1 2">
    <name type="scientific">Vanilla planifolia</name>
    <name type="common">Vanilla</name>
    <dbReference type="NCBI Taxonomy" id="51239"/>
    <lineage>
        <taxon>Eukaryota</taxon>
        <taxon>Viridiplantae</taxon>
        <taxon>Streptophyta</taxon>
        <taxon>Embryophyta</taxon>
        <taxon>Tracheophyta</taxon>
        <taxon>Spermatophyta</taxon>
        <taxon>Magnoliopsida</taxon>
        <taxon>Liliopsida</taxon>
        <taxon>Asparagales</taxon>
        <taxon>Orchidaceae</taxon>
        <taxon>Vanilloideae</taxon>
        <taxon>Vanilleae</taxon>
        <taxon>Vanilla</taxon>
    </lineage>
</organism>
<dbReference type="Gene3D" id="1.25.10.10">
    <property type="entry name" value="Leucine-rich Repeat Variant"/>
    <property type="match status" value="1"/>
</dbReference>
<evidence type="ECO:0000313" key="2">
    <source>
        <dbReference type="Proteomes" id="UP000636800"/>
    </source>
</evidence>